<sequence length="881" mass="98807">MATPQDATWWEARVHFDEDFVFDGTHSDFAQQFYRRFLAGDTLPALDPVTLPQAIQDHVRKQLDGTDASGLVTFASLSPLLQRALLWDVGVVQAGDLGYVQVYTQCGLRMSELAVPLASFQRQGCTEQTCSTPNGEIFHQSMYCSGYQMGNASRCATTNGKSPVHSSMWSDGGEDFTLPETEVAKHEWQEWNDTSLKYTIYAIHLKGDPNSYGKCQLPSMTVPCVAYKDADKDKWCLPEPSKLVRQWFQAEVSLVTTKSASSGTNVALYVILALLLVVLALAFYWFVYRKRRKQKDDTPTRKSEDTSYFFTGERSEPDVAVLGGSFSEEKARFKKKHSRAPVKPAAFGDDSFRHNEADYMTTRGEGYGYPLMDADSLMNTNDISTGSTVCDMSLTGTTGSVGSGHGSSRLGVLGDLQEDPVVSKKRVPFVDVSMMRRISKGAFGEIWLGRMRDQLVAVKRLVPERRSNMKELQIFIAEIQLMAKFDHPNVMSLLGVAWNSPENLCMTMDYMEHGDLQNLLEKHGPTQLTWTQGECEKTSIAIDIAEGLRYMHSLKPKVVHRDLKSKNVLLGDGLHAKLCDFGVSRMNEGMETMTCGVGTAYWTAPEVLVGDRYTESADVYSFGVVLAELDTHQLPYFDAIDQVTGQKMEAIRIMHLSCMGELTPTMTTECPSEIRDLAKQCMTLEARDRPAMVEILARLTGFLERCRSEQRITIPASESDAEYEDEDEDTFTIGPQGFLELVTTQRSMGSASDITDDSSQSHIVFDDSSRSDLVVDEEEGDWEYFRVPEHNKQDPMASAEYEVDYEALGLSFERFEAFKTVFQRLDRTKTGTITTKQFPALCYELGDELDPEELVVAIASLENEKTGLIHFSTFLPWWISE</sequence>
<evidence type="ECO:0000313" key="6">
    <source>
        <dbReference type="Proteomes" id="UP000794436"/>
    </source>
</evidence>
<comment type="caution">
    <text evidence="5">The sequence shown here is derived from an EMBL/GenBank/DDBJ whole genome shotgun (WGS) entry which is preliminary data.</text>
</comment>
<keyword evidence="6" id="KW-1185">Reference proteome</keyword>
<dbReference type="InterPro" id="IPR051681">
    <property type="entry name" value="Ser/Thr_Kinases-Pseudokinases"/>
</dbReference>
<dbReference type="InterPro" id="IPR008271">
    <property type="entry name" value="Ser/Thr_kinase_AS"/>
</dbReference>
<dbReference type="Proteomes" id="UP000794436">
    <property type="component" value="Unassembled WGS sequence"/>
</dbReference>
<dbReference type="InterPro" id="IPR011009">
    <property type="entry name" value="Kinase-like_dom_sf"/>
</dbReference>
<evidence type="ECO:0000259" key="3">
    <source>
        <dbReference type="PROSITE" id="PS50011"/>
    </source>
</evidence>
<dbReference type="GO" id="GO:0005524">
    <property type="term" value="F:ATP binding"/>
    <property type="evidence" value="ECO:0007669"/>
    <property type="project" value="InterPro"/>
</dbReference>
<feature type="transmembrane region" description="Helical" evidence="2">
    <location>
        <begin position="266"/>
        <end position="287"/>
    </location>
</feature>
<dbReference type="OrthoDB" id="69842at2759"/>
<protein>
    <recommendedName>
        <fullName evidence="7">TKL protein kinase</fullName>
    </recommendedName>
</protein>
<evidence type="ECO:0008006" key="7">
    <source>
        <dbReference type="Google" id="ProtNLM"/>
    </source>
</evidence>
<feature type="domain" description="EF-hand" evidence="4">
    <location>
        <begin position="813"/>
        <end position="848"/>
    </location>
</feature>
<dbReference type="Gene3D" id="1.10.510.10">
    <property type="entry name" value="Transferase(Phosphotransferase) domain 1"/>
    <property type="match status" value="1"/>
</dbReference>
<dbReference type="InterPro" id="IPR002048">
    <property type="entry name" value="EF_hand_dom"/>
</dbReference>
<proteinExistence type="inferred from homology"/>
<dbReference type="Gene3D" id="1.10.238.10">
    <property type="entry name" value="EF-hand"/>
    <property type="match status" value="1"/>
</dbReference>
<evidence type="ECO:0000313" key="5">
    <source>
        <dbReference type="EMBL" id="TMW63738.1"/>
    </source>
</evidence>
<dbReference type="AlphaFoldDB" id="A0A8K1CIU4"/>
<dbReference type="CDD" id="cd13999">
    <property type="entry name" value="STKc_MAP3K-like"/>
    <property type="match status" value="1"/>
</dbReference>
<evidence type="ECO:0000256" key="2">
    <source>
        <dbReference type="SAM" id="Phobius"/>
    </source>
</evidence>
<keyword evidence="2" id="KW-1133">Transmembrane helix</keyword>
<dbReference type="InterPro" id="IPR011992">
    <property type="entry name" value="EF-hand-dom_pair"/>
</dbReference>
<name>A0A8K1CIU4_PYTOL</name>
<feature type="domain" description="Protein kinase" evidence="3">
    <location>
        <begin position="432"/>
        <end position="703"/>
    </location>
</feature>
<evidence type="ECO:0000256" key="1">
    <source>
        <dbReference type="ARBA" id="ARBA00024334"/>
    </source>
</evidence>
<dbReference type="PROSITE" id="PS00108">
    <property type="entry name" value="PROTEIN_KINASE_ST"/>
    <property type="match status" value="1"/>
</dbReference>
<dbReference type="GO" id="GO:0005509">
    <property type="term" value="F:calcium ion binding"/>
    <property type="evidence" value="ECO:0007669"/>
    <property type="project" value="InterPro"/>
</dbReference>
<dbReference type="SUPFAM" id="SSF47473">
    <property type="entry name" value="EF-hand"/>
    <property type="match status" value="1"/>
</dbReference>
<comment type="similarity">
    <text evidence="1">Belongs to the protein kinase superfamily. Ser/Thr protein kinase family. CDPK subfamily.</text>
</comment>
<dbReference type="GO" id="GO:0004674">
    <property type="term" value="F:protein serine/threonine kinase activity"/>
    <property type="evidence" value="ECO:0007669"/>
    <property type="project" value="TreeGrafter"/>
</dbReference>
<dbReference type="EMBL" id="SPLM01000072">
    <property type="protein sequence ID" value="TMW63738.1"/>
    <property type="molecule type" value="Genomic_DNA"/>
</dbReference>
<dbReference type="PANTHER" id="PTHR44329">
    <property type="entry name" value="SERINE/THREONINE-PROTEIN KINASE TNNI3K-RELATED"/>
    <property type="match status" value="1"/>
</dbReference>
<reference evidence="5" key="1">
    <citation type="submission" date="2019-03" db="EMBL/GenBank/DDBJ databases">
        <title>Long read genome sequence of the mycoparasitic Pythium oligandrum ATCC 38472 isolated from sugarbeet rhizosphere.</title>
        <authorList>
            <person name="Gaulin E."/>
        </authorList>
    </citation>
    <scope>NUCLEOTIDE SEQUENCE</scope>
    <source>
        <strain evidence="5">ATCC 38472_TT</strain>
    </source>
</reference>
<dbReference type="SMART" id="SM00220">
    <property type="entry name" value="S_TKc"/>
    <property type="match status" value="1"/>
</dbReference>
<dbReference type="PANTHER" id="PTHR44329:SF214">
    <property type="entry name" value="PROTEIN KINASE DOMAIN-CONTAINING PROTEIN"/>
    <property type="match status" value="1"/>
</dbReference>
<keyword evidence="2" id="KW-0812">Transmembrane</keyword>
<gene>
    <name evidence="5" type="ORF">Poli38472_002679</name>
</gene>
<dbReference type="SUPFAM" id="SSF56112">
    <property type="entry name" value="Protein kinase-like (PK-like)"/>
    <property type="match status" value="1"/>
</dbReference>
<dbReference type="Pfam" id="PF07714">
    <property type="entry name" value="PK_Tyr_Ser-Thr"/>
    <property type="match status" value="1"/>
</dbReference>
<keyword evidence="2" id="KW-0472">Membrane</keyword>
<dbReference type="PROSITE" id="PS50222">
    <property type="entry name" value="EF_HAND_2"/>
    <property type="match status" value="1"/>
</dbReference>
<evidence type="ECO:0000259" key="4">
    <source>
        <dbReference type="PROSITE" id="PS50222"/>
    </source>
</evidence>
<accession>A0A8K1CIU4</accession>
<organism evidence="5 6">
    <name type="scientific">Pythium oligandrum</name>
    <name type="common">Mycoparasitic fungus</name>
    <dbReference type="NCBI Taxonomy" id="41045"/>
    <lineage>
        <taxon>Eukaryota</taxon>
        <taxon>Sar</taxon>
        <taxon>Stramenopiles</taxon>
        <taxon>Oomycota</taxon>
        <taxon>Peronosporomycetes</taxon>
        <taxon>Pythiales</taxon>
        <taxon>Pythiaceae</taxon>
        <taxon>Pythium</taxon>
    </lineage>
</organism>
<dbReference type="InterPro" id="IPR001245">
    <property type="entry name" value="Ser-Thr/Tyr_kinase_cat_dom"/>
</dbReference>
<dbReference type="InterPro" id="IPR000719">
    <property type="entry name" value="Prot_kinase_dom"/>
</dbReference>
<dbReference type="PROSITE" id="PS50011">
    <property type="entry name" value="PROTEIN_KINASE_DOM"/>
    <property type="match status" value="1"/>
</dbReference>